<organism evidence="1 2">
    <name type="scientific">Nonomuraea maheshkhaliensis</name>
    <dbReference type="NCBI Taxonomy" id="419590"/>
    <lineage>
        <taxon>Bacteria</taxon>
        <taxon>Bacillati</taxon>
        <taxon>Actinomycetota</taxon>
        <taxon>Actinomycetes</taxon>
        <taxon>Streptosporangiales</taxon>
        <taxon>Streptosporangiaceae</taxon>
        <taxon>Nonomuraea</taxon>
    </lineage>
</organism>
<proteinExistence type="predicted"/>
<comment type="caution">
    <text evidence="1">The sequence shown here is derived from an EMBL/GenBank/DDBJ whole genome shotgun (WGS) entry which is preliminary data.</text>
</comment>
<dbReference type="Proteomes" id="UP001500064">
    <property type="component" value="Unassembled WGS sequence"/>
</dbReference>
<name>A0ABP4TNA0_9ACTN</name>
<evidence type="ECO:0000313" key="1">
    <source>
        <dbReference type="EMBL" id="GAA1691095.1"/>
    </source>
</evidence>
<reference evidence="2" key="1">
    <citation type="journal article" date="2019" name="Int. J. Syst. Evol. Microbiol.">
        <title>The Global Catalogue of Microorganisms (GCM) 10K type strain sequencing project: providing services to taxonomists for standard genome sequencing and annotation.</title>
        <authorList>
            <consortium name="The Broad Institute Genomics Platform"/>
            <consortium name="The Broad Institute Genome Sequencing Center for Infectious Disease"/>
            <person name="Wu L."/>
            <person name="Ma J."/>
        </authorList>
    </citation>
    <scope>NUCLEOTIDE SEQUENCE [LARGE SCALE GENOMIC DNA]</scope>
    <source>
        <strain evidence="2">JCM 13929</strain>
    </source>
</reference>
<accession>A0ABP4TNA0</accession>
<evidence type="ECO:0008006" key="3">
    <source>
        <dbReference type="Google" id="ProtNLM"/>
    </source>
</evidence>
<sequence>MSGAARGKNAYDARVPISAAAIVTDVTIVLVDGLLMTPILYISAYGGVIGGAHPG</sequence>
<dbReference type="EMBL" id="BAAAMU010000175">
    <property type="protein sequence ID" value="GAA1691095.1"/>
    <property type="molecule type" value="Genomic_DNA"/>
</dbReference>
<keyword evidence="2" id="KW-1185">Reference proteome</keyword>
<gene>
    <name evidence="1" type="ORF">GCM10009733_104100</name>
</gene>
<protein>
    <recommendedName>
        <fullName evidence="3">MFS transporter</fullName>
    </recommendedName>
</protein>
<evidence type="ECO:0000313" key="2">
    <source>
        <dbReference type="Proteomes" id="UP001500064"/>
    </source>
</evidence>